<dbReference type="Proteomes" id="UP001201812">
    <property type="component" value="Unassembled WGS sequence"/>
</dbReference>
<keyword evidence="3" id="KW-1185">Reference proteome</keyword>
<accession>A0AAD4NAF1</accession>
<dbReference type="AlphaFoldDB" id="A0AAD4NAF1"/>
<evidence type="ECO:0000313" key="3">
    <source>
        <dbReference type="Proteomes" id="UP001201812"/>
    </source>
</evidence>
<comment type="caution">
    <text evidence="2">The sequence shown here is derived from an EMBL/GenBank/DDBJ whole genome shotgun (WGS) entry which is preliminary data.</text>
</comment>
<gene>
    <name evidence="2" type="ORF">DdX_07049</name>
</gene>
<evidence type="ECO:0000313" key="2">
    <source>
        <dbReference type="EMBL" id="KAI1717308.1"/>
    </source>
</evidence>
<feature type="region of interest" description="Disordered" evidence="1">
    <location>
        <begin position="345"/>
        <end position="364"/>
    </location>
</feature>
<feature type="compositionally biased region" description="Basic and acidic residues" evidence="1">
    <location>
        <begin position="345"/>
        <end position="356"/>
    </location>
</feature>
<organism evidence="2 3">
    <name type="scientific">Ditylenchus destructor</name>
    <dbReference type="NCBI Taxonomy" id="166010"/>
    <lineage>
        <taxon>Eukaryota</taxon>
        <taxon>Metazoa</taxon>
        <taxon>Ecdysozoa</taxon>
        <taxon>Nematoda</taxon>
        <taxon>Chromadorea</taxon>
        <taxon>Rhabditida</taxon>
        <taxon>Tylenchina</taxon>
        <taxon>Tylenchomorpha</taxon>
        <taxon>Sphaerularioidea</taxon>
        <taxon>Anguinidae</taxon>
        <taxon>Anguininae</taxon>
        <taxon>Ditylenchus</taxon>
    </lineage>
</organism>
<name>A0AAD4NAF1_9BILA</name>
<dbReference type="EMBL" id="JAKKPZ010000009">
    <property type="protein sequence ID" value="KAI1717308.1"/>
    <property type="molecule type" value="Genomic_DNA"/>
</dbReference>
<reference evidence="2" key="1">
    <citation type="submission" date="2022-01" db="EMBL/GenBank/DDBJ databases">
        <title>Genome Sequence Resource for Two Populations of Ditylenchus destructor, the Migratory Endoparasitic Phytonematode.</title>
        <authorList>
            <person name="Zhang H."/>
            <person name="Lin R."/>
            <person name="Xie B."/>
        </authorList>
    </citation>
    <scope>NUCLEOTIDE SEQUENCE</scope>
    <source>
        <strain evidence="2">BazhouSP</strain>
    </source>
</reference>
<evidence type="ECO:0000256" key="1">
    <source>
        <dbReference type="SAM" id="MobiDB-lite"/>
    </source>
</evidence>
<sequence length="364" mass="42495">MSVESVQWLLKTGIKFSDLPELFQDIEKHRERLSTFEPTFERIHKTTFIVSTEKKTIVERSKDDQRFVEAELINQKKVKLELNMTGDAPDTFLALLSLKDSDDVHFRILLFHSDTPSHRQLFNGPKAMLDIFVLPLNLNELERQLKIAQLIVKEKEISFDADSTFLDTSPEIRPKIRQNERSQIFSFVPNGLINKAVKLKRSIRNVMKHIVCRHEEITFTIASWSLLLSSRSYAKSFLLVCSVWLFVRVLQLILLDLTYDEKTNEKFEALFLSPISSHFSWFDYILLFRLIRLTSSLITVYSFFVNTKVASYLYTTTVEVSLAYLCPTTLYRSFGATAVLRVQRREREETTDKESVPHTNMQYL</sequence>
<protein>
    <submittedName>
        <fullName evidence="2">Uncharacterized protein</fullName>
    </submittedName>
</protein>
<proteinExistence type="predicted"/>